<keyword evidence="4" id="KW-1185">Reference proteome</keyword>
<keyword evidence="1" id="KW-0812">Transmembrane</keyword>
<feature type="domain" description="Phosphatidic acid phosphatase type 2/haloperoxidase" evidence="2">
    <location>
        <begin position="102"/>
        <end position="229"/>
    </location>
</feature>
<feature type="transmembrane region" description="Helical" evidence="1">
    <location>
        <begin position="64"/>
        <end position="90"/>
    </location>
</feature>
<protein>
    <submittedName>
        <fullName evidence="3">Phosphatase PAP2 family protein</fullName>
    </submittedName>
</protein>
<dbReference type="Gene3D" id="1.20.144.10">
    <property type="entry name" value="Phosphatidic acid phosphatase type 2/haloperoxidase"/>
    <property type="match status" value="1"/>
</dbReference>
<feature type="transmembrane region" description="Helical" evidence="1">
    <location>
        <begin position="165"/>
        <end position="183"/>
    </location>
</feature>
<evidence type="ECO:0000313" key="3">
    <source>
        <dbReference type="EMBL" id="MEX6502932.1"/>
    </source>
</evidence>
<dbReference type="InterPro" id="IPR000326">
    <property type="entry name" value="PAP2/HPO"/>
</dbReference>
<proteinExistence type="predicted"/>
<gene>
    <name evidence="3" type="ORF">AB5S05_12720</name>
</gene>
<organism evidence="3 4">
    <name type="scientific">Pseudomonas zhanjiangensis</name>
    <dbReference type="NCBI Taxonomy" id="3239015"/>
    <lineage>
        <taxon>Bacteria</taxon>
        <taxon>Pseudomonadati</taxon>
        <taxon>Pseudomonadota</taxon>
        <taxon>Gammaproteobacteria</taxon>
        <taxon>Pseudomonadales</taxon>
        <taxon>Pseudomonadaceae</taxon>
        <taxon>Pseudomonas</taxon>
    </lineage>
</organism>
<evidence type="ECO:0000259" key="2">
    <source>
        <dbReference type="SMART" id="SM00014"/>
    </source>
</evidence>
<accession>A0ABV3YUE9</accession>
<reference evidence="3 4" key="1">
    <citation type="submission" date="2024-07" db="EMBL/GenBank/DDBJ databases">
        <authorList>
            <person name="Li M."/>
        </authorList>
    </citation>
    <scope>NUCLEOTIDE SEQUENCE [LARGE SCALE GENOMIC DNA]</scope>
    <source>
        <strain evidence="3 4">25A3E</strain>
    </source>
</reference>
<feature type="transmembrane region" description="Helical" evidence="1">
    <location>
        <begin position="190"/>
        <end position="208"/>
    </location>
</feature>
<feature type="transmembrane region" description="Helical" evidence="1">
    <location>
        <begin position="102"/>
        <end position="120"/>
    </location>
</feature>
<dbReference type="Pfam" id="PF01569">
    <property type="entry name" value="PAP2"/>
    <property type="match status" value="1"/>
</dbReference>
<feature type="transmembrane region" description="Helical" evidence="1">
    <location>
        <begin position="214"/>
        <end position="235"/>
    </location>
</feature>
<keyword evidence="1" id="KW-1133">Transmembrane helix</keyword>
<comment type="caution">
    <text evidence="3">The sequence shown here is derived from an EMBL/GenBank/DDBJ whole genome shotgun (WGS) entry which is preliminary data.</text>
</comment>
<dbReference type="SUPFAM" id="SSF48317">
    <property type="entry name" value="Acid phosphatase/Vanadium-dependent haloperoxidase"/>
    <property type="match status" value="1"/>
</dbReference>
<evidence type="ECO:0000256" key="1">
    <source>
        <dbReference type="SAM" id="Phobius"/>
    </source>
</evidence>
<dbReference type="EMBL" id="JBFTEG010000009">
    <property type="protein sequence ID" value="MEX6502932.1"/>
    <property type="molecule type" value="Genomic_DNA"/>
</dbReference>
<name>A0ABV3YUE9_9PSED</name>
<dbReference type="InterPro" id="IPR036938">
    <property type="entry name" value="PAP2/HPO_sf"/>
</dbReference>
<dbReference type="Proteomes" id="UP001560296">
    <property type="component" value="Unassembled WGS sequence"/>
</dbReference>
<dbReference type="SMART" id="SM00014">
    <property type="entry name" value="acidPPc"/>
    <property type="match status" value="1"/>
</dbReference>
<dbReference type="RefSeq" id="WP_369287901.1">
    <property type="nucleotide sequence ID" value="NZ_JBFTEG010000009.1"/>
</dbReference>
<evidence type="ECO:0000313" key="4">
    <source>
        <dbReference type="Proteomes" id="UP001560296"/>
    </source>
</evidence>
<keyword evidence="1" id="KW-0472">Membrane</keyword>
<sequence length="268" mass="29883">MSTVTSTHMLNRQWRLRPLLACHIAALLLLASWLWQPSRQLWDRFDLALFNLLNQPVHDGGLWAHAWAIGSMRPVDMAVGLVMLAVMLKADLIFDASQVRRALFAFLGALLVLLLIRVGFAELVKLMDWQRPSASLVVEGSARLTELFPGWEERWDMKDSASRSFPGDHASVLLLWAAFLSFAARGWRLLLIWSLALLFMLPRLVAGAHWASDALVGGVLLSLLGLAWGCFTPFAARLSDALERLCAPLLQRLARLPLLGRTSLISGR</sequence>